<evidence type="ECO:0000256" key="8">
    <source>
        <dbReference type="SAM" id="Phobius"/>
    </source>
</evidence>
<evidence type="ECO:0000256" key="6">
    <source>
        <dbReference type="ARBA" id="ARBA00023049"/>
    </source>
</evidence>
<sequence>MSRENGFRWTIVMGRFGNTAIEVHLTLLLTLVVLVAYTSVNRLLGGLIIAVWLASVVLHQLAHFLVAYRMGGDVTSLVLGPAGGSYEADLADEPEPQVLTALAAPATHMLLVLAAMCPLAFQGPTETLPLLNPITGFGEFSAAVPPGLTIVKMVLWMNWMLFLVNLLPAYPFDAAIILRSLLWPMVGRRTAHITTSRLAQAASLGFLFAGLYLAAILQTAPYVWSVPLAAALYLLVASQRDWHLLEKDEHQELEEDWLTLENEIEADEWLRDDPSHMVLVEQHYDQLRERYERKRKAQEDYEDARVDDILARLHSDGFDQLSQDDQAFLRRASRRYRDRRRDRGEGED</sequence>
<accession>A0A518AGM5</accession>
<evidence type="ECO:0000256" key="7">
    <source>
        <dbReference type="SAM" id="Coils"/>
    </source>
</evidence>
<evidence type="ECO:0000313" key="10">
    <source>
        <dbReference type="Proteomes" id="UP000315750"/>
    </source>
</evidence>
<comment type="cofactor">
    <cofactor evidence="1">
        <name>Zn(2+)</name>
        <dbReference type="ChEBI" id="CHEBI:29105"/>
    </cofactor>
</comment>
<comment type="similarity">
    <text evidence="2">Belongs to the peptidase M50B family.</text>
</comment>
<keyword evidence="8" id="KW-1133">Transmembrane helix</keyword>
<dbReference type="GO" id="GO:0006508">
    <property type="term" value="P:proteolysis"/>
    <property type="evidence" value="ECO:0007669"/>
    <property type="project" value="UniProtKB-KW"/>
</dbReference>
<protein>
    <submittedName>
        <fullName evidence="9">Peptidase family M50</fullName>
    </submittedName>
</protein>
<dbReference type="EMBL" id="CP036278">
    <property type="protein sequence ID" value="QDU53862.1"/>
    <property type="molecule type" value="Genomic_DNA"/>
</dbReference>
<keyword evidence="4" id="KW-0378">Hydrolase</keyword>
<gene>
    <name evidence="9" type="ORF">Pan181_00400</name>
</gene>
<evidence type="ECO:0000256" key="5">
    <source>
        <dbReference type="ARBA" id="ARBA00022833"/>
    </source>
</evidence>
<organism evidence="9 10">
    <name type="scientific">Aeoliella mucimassa</name>
    <dbReference type="NCBI Taxonomy" id="2527972"/>
    <lineage>
        <taxon>Bacteria</taxon>
        <taxon>Pseudomonadati</taxon>
        <taxon>Planctomycetota</taxon>
        <taxon>Planctomycetia</taxon>
        <taxon>Pirellulales</taxon>
        <taxon>Lacipirellulaceae</taxon>
        <taxon>Aeoliella</taxon>
    </lineage>
</organism>
<evidence type="ECO:0000313" key="9">
    <source>
        <dbReference type="EMBL" id="QDU53862.1"/>
    </source>
</evidence>
<keyword evidence="8" id="KW-0472">Membrane</keyword>
<feature type="transmembrane region" description="Helical" evidence="8">
    <location>
        <begin position="156"/>
        <end position="178"/>
    </location>
</feature>
<dbReference type="PANTHER" id="PTHR39188">
    <property type="entry name" value="MEMBRANE-ASSOCIATED ZINC METALLOPROTEASE M50B"/>
    <property type="match status" value="1"/>
</dbReference>
<dbReference type="KEGG" id="amuc:Pan181_00400"/>
<evidence type="ECO:0000256" key="3">
    <source>
        <dbReference type="ARBA" id="ARBA00022670"/>
    </source>
</evidence>
<keyword evidence="10" id="KW-1185">Reference proteome</keyword>
<keyword evidence="8" id="KW-0812">Transmembrane</keyword>
<feature type="transmembrane region" description="Helical" evidence="8">
    <location>
        <begin position="98"/>
        <end position="121"/>
    </location>
</feature>
<feature type="coiled-coil region" evidence="7">
    <location>
        <begin position="277"/>
        <end position="304"/>
    </location>
</feature>
<dbReference type="GO" id="GO:0008237">
    <property type="term" value="F:metallopeptidase activity"/>
    <property type="evidence" value="ECO:0007669"/>
    <property type="project" value="UniProtKB-KW"/>
</dbReference>
<feature type="transmembrane region" description="Helical" evidence="8">
    <location>
        <begin position="198"/>
        <end position="216"/>
    </location>
</feature>
<keyword evidence="7" id="KW-0175">Coiled coil</keyword>
<dbReference type="PANTHER" id="PTHR39188:SF3">
    <property type="entry name" value="STAGE IV SPORULATION PROTEIN FB"/>
    <property type="match status" value="1"/>
</dbReference>
<dbReference type="RefSeq" id="WP_145244909.1">
    <property type="nucleotide sequence ID" value="NZ_CP036278.1"/>
</dbReference>
<dbReference type="OrthoDB" id="251001at2"/>
<feature type="transmembrane region" description="Helical" evidence="8">
    <location>
        <begin position="21"/>
        <end position="40"/>
    </location>
</feature>
<evidence type="ECO:0000256" key="4">
    <source>
        <dbReference type="ARBA" id="ARBA00022801"/>
    </source>
</evidence>
<keyword evidence="3" id="KW-0645">Protease</keyword>
<keyword evidence="6" id="KW-0482">Metalloprotease</keyword>
<keyword evidence="5" id="KW-0862">Zinc</keyword>
<reference evidence="9 10" key="1">
    <citation type="submission" date="2019-02" db="EMBL/GenBank/DDBJ databases">
        <title>Deep-cultivation of Planctomycetes and their phenomic and genomic characterization uncovers novel biology.</title>
        <authorList>
            <person name="Wiegand S."/>
            <person name="Jogler M."/>
            <person name="Boedeker C."/>
            <person name="Pinto D."/>
            <person name="Vollmers J."/>
            <person name="Rivas-Marin E."/>
            <person name="Kohn T."/>
            <person name="Peeters S.H."/>
            <person name="Heuer A."/>
            <person name="Rast P."/>
            <person name="Oberbeckmann S."/>
            <person name="Bunk B."/>
            <person name="Jeske O."/>
            <person name="Meyerdierks A."/>
            <person name="Storesund J.E."/>
            <person name="Kallscheuer N."/>
            <person name="Luecker S."/>
            <person name="Lage O.M."/>
            <person name="Pohl T."/>
            <person name="Merkel B.J."/>
            <person name="Hornburger P."/>
            <person name="Mueller R.-W."/>
            <person name="Bruemmer F."/>
            <person name="Labrenz M."/>
            <person name="Spormann A.M."/>
            <person name="Op den Camp H."/>
            <person name="Overmann J."/>
            <person name="Amann R."/>
            <person name="Jetten M.S.M."/>
            <person name="Mascher T."/>
            <person name="Medema M.H."/>
            <person name="Devos D.P."/>
            <person name="Kaster A.-K."/>
            <person name="Ovreas L."/>
            <person name="Rohde M."/>
            <person name="Galperin M.Y."/>
            <person name="Jogler C."/>
        </authorList>
    </citation>
    <scope>NUCLEOTIDE SEQUENCE [LARGE SCALE GENOMIC DNA]</scope>
    <source>
        <strain evidence="9 10">Pan181</strain>
    </source>
</reference>
<evidence type="ECO:0000256" key="1">
    <source>
        <dbReference type="ARBA" id="ARBA00001947"/>
    </source>
</evidence>
<proteinExistence type="inferred from homology"/>
<evidence type="ECO:0000256" key="2">
    <source>
        <dbReference type="ARBA" id="ARBA00007931"/>
    </source>
</evidence>
<dbReference type="AlphaFoldDB" id="A0A518AGM5"/>
<feature type="transmembrane region" description="Helical" evidence="8">
    <location>
        <begin position="46"/>
        <end position="68"/>
    </location>
</feature>
<dbReference type="Proteomes" id="UP000315750">
    <property type="component" value="Chromosome"/>
</dbReference>
<name>A0A518AGM5_9BACT</name>